<evidence type="ECO:0000256" key="11">
    <source>
        <dbReference type="PIRSR" id="PIRSR604329-50"/>
    </source>
</evidence>
<keyword evidence="10" id="KW-1003">Cell membrane</keyword>
<dbReference type="Gene3D" id="2.40.50.140">
    <property type="entry name" value="Nucleic acid-binding proteins"/>
    <property type="match status" value="1"/>
</dbReference>
<evidence type="ECO:0000256" key="3">
    <source>
        <dbReference type="ARBA" id="ARBA00022692"/>
    </source>
</evidence>
<comment type="subcellular location">
    <subcellularLocation>
        <location evidence="10">Cell membrane</location>
        <topology evidence="10">Single-pass type II membrane protein</topology>
    </subcellularLocation>
    <subcellularLocation>
        <location evidence="1">Membrane</location>
    </subcellularLocation>
</comment>
<dbReference type="Proteomes" id="UP000198893">
    <property type="component" value="Unassembled WGS sequence"/>
</dbReference>
<keyword evidence="14" id="KW-1185">Reference proteome</keyword>
<dbReference type="NCBIfam" id="NF009727">
    <property type="entry name" value="PRK13254.1-1"/>
    <property type="match status" value="1"/>
</dbReference>
<dbReference type="GO" id="GO:0005886">
    <property type="term" value="C:plasma membrane"/>
    <property type="evidence" value="ECO:0007669"/>
    <property type="project" value="UniProtKB-SubCell"/>
</dbReference>
<dbReference type="OrthoDB" id="9793584at2"/>
<dbReference type="GO" id="GO:0017003">
    <property type="term" value="P:protein-heme linkage"/>
    <property type="evidence" value="ECO:0007669"/>
    <property type="project" value="UniProtKB-UniRule"/>
</dbReference>
<keyword evidence="4 10" id="KW-0479">Metal-binding</keyword>
<sequence>MRNLKKKRRIQVIMVAVLTLLVSTALIGYAMRDGINFFRSPSQVMEEPPGPGETFRIGGLVEEGSIVRGQGDTVRFSVTDGGASVPVTFKGVLPDLFAENQGMVGTGRYVNGVFEASEILAKHDETYMPKEVMDALKEQGVYKEPDA</sequence>
<dbReference type="Pfam" id="PF03100">
    <property type="entry name" value="CcmE"/>
    <property type="match status" value="1"/>
</dbReference>
<feature type="binding site" description="covalent" evidence="10 11">
    <location>
        <position position="123"/>
    </location>
    <ligand>
        <name>heme</name>
        <dbReference type="ChEBI" id="CHEBI:30413"/>
    </ligand>
</feature>
<name>A0A1H8TWY7_9RHOB</name>
<dbReference type="InterPro" id="IPR036127">
    <property type="entry name" value="CcmE-like_sf"/>
</dbReference>
<evidence type="ECO:0000256" key="8">
    <source>
        <dbReference type="ARBA" id="ARBA00023004"/>
    </source>
</evidence>
<evidence type="ECO:0000256" key="6">
    <source>
        <dbReference type="ARBA" id="ARBA00022968"/>
    </source>
</evidence>
<dbReference type="InterPro" id="IPR012340">
    <property type="entry name" value="NA-bd_OB-fold"/>
</dbReference>
<keyword evidence="2 10" id="KW-0349">Heme</keyword>
<dbReference type="HAMAP" id="MF_01959">
    <property type="entry name" value="CcmE"/>
    <property type="match status" value="1"/>
</dbReference>
<dbReference type="NCBIfam" id="NF009731">
    <property type="entry name" value="PRK13254.1-5"/>
    <property type="match status" value="1"/>
</dbReference>
<comment type="similarity">
    <text evidence="10">Belongs to the CcmE/CycJ family.</text>
</comment>
<keyword evidence="8 10" id="KW-0408">Iron</keyword>
<keyword evidence="3 10" id="KW-0812">Transmembrane</keyword>
<evidence type="ECO:0000256" key="9">
    <source>
        <dbReference type="ARBA" id="ARBA00023136"/>
    </source>
</evidence>
<evidence type="ECO:0000256" key="1">
    <source>
        <dbReference type="ARBA" id="ARBA00004370"/>
    </source>
</evidence>
<accession>A0A1H8TWY7</accession>
<dbReference type="RefSeq" id="WP_093119304.1">
    <property type="nucleotide sequence ID" value="NZ_FODS01000017.1"/>
</dbReference>
<keyword evidence="6 10" id="KW-0735">Signal-anchor</keyword>
<keyword evidence="9 10" id="KW-0472">Membrane</keyword>
<proteinExistence type="inferred from homology"/>
<feature type="topological domain" description="Cytoplasmic" evidence="10">
    <location>
        <begin position="1"/>
        <end position="9"/>
    </location>
</feature>
<evidence type="ECO:0000256" key="4">
    <source>
        <dbReference type="ARBA" id="ARBA00022723"/>
    </source>
</evidence>
<keyword evidence="7 10" id="KW-1133">Transmembrane helix</keyword>
<reference evidence="13 14" key="1">
    <citation type="submission" date="2016-10" db="EMBL/GenBank/DDBJ databases">
        <authorList>
            <person name="de Groot N.N."/>
        </authorList>
    </citation>
    <scope>NUCLEOTIDE SEQUENCE [LARGE SCALE GENOMIC DNA]</scope>
    <source>
        <strain evidence="13 14">DSM 27842</strain>
    </source>
</reference>
<feature type="topological domain" description="Extracellular" evidence="10">
    <location>
        <begin position="31"/>
        <end position="147"/>
    </location>
</feature>
<feature type="binding site" description="axial binding residue" evidence="10 11">
    <location>
        <position position="127"/>
    </location>
    <ligand>
        <name>heme</name>
        <dbReference type="ChEBI" id="CHEBI:30413"/>
    </ligand>
    <ligandPart>
        <name>Fe</name>
        <dbReference type="ChEBI" id="CHEBI:18248"/>
    </ligandPart>
</feature>
<evidence type="ECO:0000313" key="14">
    <source>
        <dbReference type="Proteomes" id="UP000198893"/>
    </source>
</evidence>
<keyword evidence="5 10" id="KW-0201">Cytochrome c-type biogenesis</keyword>
<feature type="transmembrane region" description="Helical" evidence="12">
    <location>
        <begin position="12"/>
        <end position="31"/>
    </location>
</feature>
<dbReference type="InterPro" id="IPR004329">
    <property type="entry name" value="CcmE"/>
</dbReference>
<evidence type="ECO:0000256" key="10">
    <source>
        <dbReference type="HAMAP-Rule" id="MF_01959"/>
    </source>
</evidence>
<dbReference type="EMBL" id="FODS01000017">
    <property type="protein sequence ID" value="SEO95499.1"/>
    <property type="molecule type" value="Genomic_DNA"/>
</dbReference>
<dbReference type="GO" id="GO:0046872">
    <property type="term" value="F:metal ion binding"/>
    <property type="evidence" value="ECO:0007669"/>
    <property type="project" value="UniProtKB-KW"/>
</dbReference>
<dbReference type="PANTHER" id="PTHR34128">
    <property type="entry name" value="CYTOCHROME C-TYPE BIOGENESIS PROTEIN CCME HOMOLOG, MITOCHONDRIAL"/>
    <property type="match status" value="1"/>
</dbReference>
<organism evidence="13 14">
    <name type="scientific">Salinihabitans flavidus</name>
    <dbReference type="NCBI Taxonomy" id="569882"/>
    <lineage>
        <taxon>Bacteria</taxon>
        <taxon>Pseudomonadati</taxon>
        <taxon>Pseudomonadota</taxon>
        <taxon>Alphaproteobacteria</taxon>
        <taxon>Rhodobacterales</taxon>
        <taxon>Roseobacteraceae</taxon>
        <taxon>Salinihabitans</taxon>
    </lineage>
</organism>
<evidence type="ECO:0000256" key="12">
    <source>
        <dbReference type="SAM" id="Phobius"/>
    </source>
</evidence>
<protein>
    <recommendedName>
        <fullName evidence="10">Cytochrome c-type biogenesis protein CcmE</fullName>
    </recommendedName>
    <alternativeName>
        <fullName evidence="10">Cytochrome c maturation protein E</fullName>
    </alternativeName>
    <alternativeName>
        <fullName evidence="10">Heme chaperone CcmE</fullName>
    </alternativeName>
</protein>
<gene>
    <name evidence="10" type="primary">ccmE</name>
    <name evidence="10" type="synonym">cycJ</name>
    <name evidence="13" type="ORF">SAMN04490248_11738</name>
</gene>
<evidence type="ECO:0000313" key="13">
    <source>
        <dbReference type="EMBL" id="SEO95499.1"/>
    </source>
</evidence>
<evidence type="ECO:0000256" key="5">
    <source>
        <dbReference type="ARBA" id="ARBA00022748"/>
    </source>
</evidence>
<comment type="function">
    <text evidence="10">Heme chaperone required for the biogenesis of c-type cytochromes. Transiently binds heme delivered by CcmC and transfers the heme to apo-cytochromes in a process facilitated by CcmF and CcmH.</text>
</comment>
<evidence type="ECO:0000256" key="7">
    <source>
        <dbReference type="ARBA" id="ARBA00022989"/>
    </source>
</evidence>
<dbReference type="GO" id="GO:0020037">
    <property type="term" value="F:heme binding"/>
    <property type="evidence" value="ECO:0007669"/>
    <property type="project" value="InterPro"/>
</dbReference>
<dbReference type="SUPFAM" id="SSF82093">
    <property type="entry name" value="Heme chaperone CcmE"/>
    <property type="match status" value="1"/>
</dbReference>
<evidence type="ECO:0000256" key="2">
    <source>
        <dbReference type="ARBA" id="ARBA00022617"/>
    </source>
</evidence>
<dbReference type="AlphaFoldDB" id="A0A1H8TWY7"/>
<dbReference type="PANTHER" id="PTHR34128:SF2">
    <property type="entry name" value="CYTOCHROME C-TYPE BIOGENESIS PROTEIN CCME HOMOLOG, MITOCHONDRIAL"/>
    <property type="match status" value="1"/>
</dbReference>
<dbReference type="GO" id="GO:0017004">
    <property type="term" value="P:cytochrome complex assembly"/>
    <property type="evidence" value="ECO:0007669"/>
    <property type="project" value="UniProtKB-KW"/>
</dbReference>
<dbReference type="STRING" id="569882.SAMN04490248_11738"/>